<dbReference type="AlphaFoldDB" id="B6DTG8"/>
<feature type="repeat" description="ANK" evidence="3">
    <location>
        <begin position="15"/>
        <end position="47"/>
    </location>
</feature>
<dbReference type="Gene3D" id="1.25.40.20">
    <property type="entry name" value="Ankyrin repeat-containing domain"/>
    <property type="match status" value="1"/>
</dbReference>
<feature type="repeat" description="ANK" evidence="3">
    <location>
        <begin position="203"/>
        <end position="235"/>
    </location>
</feature>
<dbReference type="Pfam" id="PF12796">
    <property type="entry name" value="Ank_2"/>
    <property type="match status" value="3"/>
</dbReference>
<feature type="repeat" description="ANK" evidence="3">
    <location>
        <begin position="133"/>
        <end position="167"/>
    </location>
</feature>
<evidence type="ECO:0000256" key="4">
    <source>
        <dbReference type="SAM" id="MobiDB-lite"/>
    </source>
</evidence>
<reference evidence="5" key="1">
    <citation type="submission" date="2008-08" db="EMBL/GenBank/DDBJ databases">
        <title>Insights into the genome sequence of a free-living kinetoplastid: Bodo saltans (Kinetoplastida: Euglenozoa).</title>
        <authorList>
            <person name="Jackson A.P."/>
            <person name="Quail M.A."/>
            <person name="Berriman M."/>
        </authorList>
    </citation>
    <scope>NUCLEOTIDE SEQUENCE</scope>
    <source>
        <strain evidence="5">Lake Konstanz</strain>
    </source>
</reference>
<evidence type="ECO:0000313" key="6">
    <source>
        <dbReference type="EMBL" id="CUG90305.1"/>
    </source>
</evidence>
<dbReference type="OMA" id="QAPFHNG"/>
<dbReference type="SMART" id="SM00248">
    <property type="entry name" value="ANK"/>
    <property type="match status" value="7"/>
</dbReference>
<keyword evidence="2 3" id="KW-0040">ANK repeat</keyword>
<keyword evidence="7" id="KW-1185">Reference proteome</keyword>
<accession>B6DTG8</accession>
<evidence type="ECO:0000256" key="2">
    <source>
        <dbReference type="ARBA" id="ARBA00023043"/>
    </source>
</evidence>
<evidence type="ECO:0000313" key="7">
    <source>
        <dbReference type="Proteomes" id="UP000051952"/>
    </source>
</evidence>
<dbReference type="PROSITE" id="PS50297">
    <property type="entry name" value="ANK_REP_REGION"/>
    <property type="match status" value="3"/>
</dbReference>
<sequence>MADFPKLPRIKQDDENMEKLHCAARKGQTELVRRLIGMGISPSIQNRFGCTALHLACKFGQVSCARELVGVSDTNIAWHGQKPLHLAVLSGNLQLVKALCEGAKEQGRGVEAMLNECDEMEVTEIGEHRKVVQGQTALHWCVGLGPEAKEMMTLLLSFGASPNAKDKGGETPLMRALEFGNQDAQKILITKKEALRLDTGDKNGQTALVWAIRYGNEAFAQTLIELGADVNVEDQQKQTVLLWCVRAGMSKLLDIIVDLLDPFVVQSAPFHNGTSVLVERIDWLPTTEEAHRQETVKTFQKRLDLIAKAPKGGNALNRTQNGQGSPMMLAPSAPLRKN</sequence>
<organism evidence="5">
    <name type="scientific">Bodo saltans</name>
    <name type="common">Flagellated protozoan</name>
    <dbReference type="NCBI Taxonomy" id="75058"/>
    <lineage>
        <taxon>Eukaryota</taxon>
        <taxon>Discoba</taxon>
        <taxon>Euglenozoa</taxon>
        <taxon>Kinetoplastea</taxon>
        <taxon>Metakinetoplastina</taxon>
        <taxon>Eubodonida</taxon>
        <taxon>Bodonidae</taxon>
        <taxon>Bodo</taxon>
    </lineage>
</organism>
<feature type="repeat" description="ANK" evidence="3">
    <location>
        <begin position="79"/>
        <end position="99"/>
    </location>
</feature>
<dbReference type="Proteomes" id="UP000051952">
    <property type="component" value="Unassembled WGS sequence"/>
</dbReference>
<feature type="region of interest" description="Disordered" evidence="4">
    <location>
        <begin position="312"/>
        <end position="338"/>
    </location>
</feature>
<dbReference type="EMBL" id="CYKH01001813">
    <property type="protein sequence ID" value="CUG90305.1"/>
    <property type="molecule type" value="Genomic_DNA"/>
</dbReference>
<dbReference type="GO" id="GO:0005634">
    <property type="term" value="C:nucleus"/>
    <property type="evidence" value="ECO:0007669"/>
    <property type="project" value="TreeGrafter"/>
</dbReference>
<dbReference type="OrthoDB" id="539213at2759"/>
<dbReference type="EMBL" id="FJ168553">
    <property type="protein sequence ID" value="ACI16002.1"/>
    <property type="molecule type" value="Genomic_DNA"/>
</dbReference>
<keyword evidence="1" id="KW-0677">Repeat</keyword>
<protein>
    <submittedName>
        <fullName evidence="6">Ankyrin repeat protein, putative</fullName>
    </submittedName>
</protein>
<proteinExistence type="predicted"/>
<evidence type="ECO:0000313" key="5">
    <source>
        <dbReference type="EMBL" id="ACI16002.1"/>
    </source>
</evidence>
<reference evidence="7" key="3">
    <citation type="submission" date="2015-09" db="EMBL/GenBank/DDBJ databases">
        <authorList>
            <consortium name="Pathogen Informatics"/>
        </authorList>
    </citation>
    <scope>NUCLEOTIDE SEQUENCE [LARGE SCALE GENOMIC DNA]</scope>
    <source>
        <strain evidence="7">Lake Konstanz</strain>
    </source>
</reference>
<dbReference type="GO" id="GO:0010468">
    <property type="term" value="P:regulation of gene expression"/>
    <property type="evidence" value="ECO:0007669"/>
    <property type="project" value="TreeGrafter"/>
</dbReference>
<dbReference type="InterPro" id="IPR036770">
    <property type="entry name" value="Ankyrin_rpt-contain_sf"/>
</dbReference>
<dbReference type="PANTHER" id="PTHR24124">
    <property type="entry name" value="ANKYRIN REPEAT FAMILY A"/>
    <property type="match status" value="1"/>
</dbReference>
<dbReference type="InterPro" id="IPR002110">
    <property type="entry name" value="Ankyrin_rpt"/>
</dbReference>
<name>B6DTG8_BODSA</name>
<gene>
    <name evidence="6" type="ORF">BSAL_26045</name>
</gene>
<dbReference type="VEuPathDB" id="TriTrypDB:BSAL_26045"/>
<dbReference type="PRINTS" id="PR01415">
    <property type="entry name" value="ANKYRIN"/>
</dbReference>
<dbReference type="PROSITE" id="PS50088">
    <property type="entry name" value="ANK_REPEAT"/>
    <property type="match status" value="4"/>
</dbReference>
<dbReference type="SUPFAM" id="SSF48403">
    <property type="entry name" value="Ankyrin repeat"/>
    <property type="match status" value="1"/>
</dbReference>
<evidence type="ECO:0000256" key="1">
    <source>
        <dbReference type="ARBA" id="ARBA00022737"/>
    </source>
</evidence>
<evidence type="ECO:0000256" key="3">
    <source>
        <dbReference type="PROSITE-ProRule" id="PRU00023"/>
    </source>
</evidence>
<dbReference type="PANTHER" id="PTHR24124:SF14">
    <property type="entry name" value="CHROMOSOME UNDETERMINED SCAFFOLD_25, WHOLE GENOME SHOTGUN SEQUENCE"/>
    <property type="match status" value="1"/>
</dbReference>
<reference evidence="6" key="2">
    <citation type="submission" date="2015-09" db="EMBL/GenBank/DDBJ databases">
        <authorList>
            <person name="Jackson K.R."/>
            <person name="Lunt B.L."/>
            <person name="Fisher J.N.B."/>
            <person name="Gardner A.V."/>
            <person name="Bailey M.E."/>
            <person name="Deus L.M."/>
            <person name="Earl A.S."/>
            <person name="Gibby P.D."/>
            <person name="Hartmann K.A."/>
            <person name="Liu J.E."/>
            <person name="Manci A.M."/>
            <person name="Nielsen D.A."/>
            <person name="Solomon M.B."/>
            <person name="Breakwell D.P."/>
            <person name="Burnett S.H."/>
            <person name="Grose J.H."/>
        </authorList>
    </citation>
    <scope>NUCLEOTIDE SEQUENCE [LARGE SCALE GENOMIC DNA]</scope>
    <source>
        <strain evidence="6">Lake Konstanz</strain>
    </source>
</reference>